<dbReference type="InterPro" id="IPR013216">
    <property type="entry name" value="Methyltransf_11"/>
</dbReference>
<reference evidence="5 6" key="1">
    <citation type="submission" date="2018-08" db="EMBL/GenBank/DDBJ databases">
        <title>Henriciella mobilis sp. nov., isolated from seawater.</title>
        <authorList>
            <person name="Cheng H."/>
            <person name="Wu Y.-H."/>
            <person name="Xu X.-W."/>
            <person name="Guo L.-L."/>
        </authorList>
    </citation>
    <scope>NUCLEOTIDE SEQUENCE [LARGE SCALE GENOMIC DNA]</scope>
    <source>
        <strain evidence="5 6">CCUG66934</strain>
    </source>
</reference>
<dbReference type="GO" id="GO:0032259">
    <property type="term" value="P:methylation"/>
    <property type="evidence" value="ECO:0007669"/>
    <property type="project" value="UniProtKB-KW"/>
</dbReference>
<evidence type="ECO:0000313" key="6">
    <source>
        <dbReference type="Proteomes" id="UP000265431"/>
    </source>
</evidence>
<gene>
    <name evidence="5" type="ORF">D1224_13465</name>
</gene>
<protein>
    <submittedName>
        <fullName evidence="5">Methyltransferase domain-containing protein</fullName>
    </submittedName>
</protein>
<dbReference type="PROSITE" id="PS01184">
    <property type="entry name" value="UBIE_2"/>
    <property type="match status" value="1"/>
</dbReference>
<dbReference type="Pfam" id="PF08241">
    <property type="entry name" value="Methyltransf_11"/>
    <property type="match status" value="1"/>
</dbReference>
<keyword evidence="2 5" id="KW-0808">Transferase</keyword>
<sequence>MWRFPVGDCNWQGFGFSLSGTREPLIPVVKVYRLAREDSSMIKRLTGLSALLLASACATQGGDDLPPAEAPLPPMMTSPGVDEARLQNAIASSERPETDVERDELRRPAGVIEFAGLLPNETVLELEAGGGYFTEILSRYLNEETTLYMQNPAAFDGFLGDAAEIRMDGLDNVEYLRTDFDSFPLEDESIDVVTWFQGPHELWYTPENGEPLVSNPDDSFPEIFRVLKPGGSFVVLDHTGPDGAPATIGGETHRIDPQIVRDLGREAGFVLVAESDLLDNPGDDLTANVFDESVRGRTDQFLMKFEKPMGAPQ</sequence>
<evidence type="ECO:0000313" key="5">
    <source>
        <dbReference type="EMBL" id="RIJ21321.1"/>
    </source>
</evidence>
<feature type="domain" description="Methyltransferase type 11" evidence="4">
    <location>
        <begin position="125"/>
        <end position="235"/>
    </location>
</feature>
<organism evidence="5 6">
    <name type="scientific">Henriciella barbarensis</name>
    <dbReference type="NCBI Taxonomy" id="86342"/>
    <lineage>
        <taxon>Bacteria</taxon>
        <taxon>Pseudomonadati</taxon>
        <taxon>Pseudomonadota</taxon>
        <taxon>Alphaproteobacteria</taxon>
        <taxon>Hyphomonadales</taxon>
        <taxon>Hyphomonadaceae</taxon>
        <taxon>Henriciella</taxon>
    </lineage>
</organism>
<dbReference type="AlphaFoldDB" id="A0A399QS59"/>
<accession>A0A399QS59</accession>
<evidence type="ECO:0000256" key="2">
    <source>
        <dbReference type="ARBA" id="ARBA00022679"/>
    </source>
</evidence>
<proteinExistence type="predicted"/>
<keyword evidence="3" id="KW-0949">S-adenosyl-L-methionine</keyword>
<dbReference type="EMBL" id="QWGB01000009">
    <property type="protein sequence ID" value="RIJ21321.1"/>
    <property type="molecule type" value="Genomic_DNA"/>
</dbReference>
<comment type="caution">
    <text evidence="5">The sequence shown here is derived from an EMBL/GenBank/DDBJ whole genome shotgun (WGS) entry which is preliminary data.</text>
</comment>
<dbReference type="InterPro" id="IPR029063">
    <property type="entry name" value="SAM-dependent_MTases_sf"/>
</dbReference>
<dbReference type="InterPro" id="IPR023576">
    <property type="entry name" value="UbiE/COQ5_MeTrFase_CS"/>
</dbReference>
<evidence type="ECO:0000256" key="1">
    <source>
        <dbReference type="ARBA" id="ARBA00022603"/>
    </source>
</evidence>
<dbReference type="SUPFAM" id="SSF53335">
    <property type="entry name" value="S-adenosyl-L-methionine-dependent methyltransferases"/>
    <property type="match status" value="1"/>
</dbReference>
<dbReference type="CDD" id="cd02440">
    <property type="entry name" value="AdoMet_MTases"/>
    <property type="match status" value="1"/>
</dbReference>
<dbReference type="OrthoDB" id="9342567at2"/>
<evidence type="ECO:0000259" key="4">
    <source>
        <dbReference type="Pfam" id="PF08241"/>
    </source>
</evidence>
<keyword evidence="1 5" id="KW-0489">Methyltransferase</keyword>
<dbReference type="Gene3D" id="3.40.50.150">
    <property type="entry name" value="Vaccinia Virus protein VP39"/>
    <property type="match status" value="1"/>
</dbReference>
<keyword evidence="6" id="KW-1185">Reference proteome</keyword>
<name>A0A399QS59_9PROT</name>
<dbReference type="Proteomes" id="UP000265431">
    <property type="component" value="Unassembled WGS sequence"/>
</dbReference>
<dbReference type="GO" id="GO:0008757">
    <property type="term" value="F:S-adenosylmethionine-dependent methyltransferase activity"/>
    <property type="evidence" value="ECO:0007669"/>
    <property type="project" value="InterPro"/>
</dbReference>
<evidence type="ECO:0000256" key="3">
    <source>
        <dbReference type="ARBA" id="ARBA00022691"/>
    </source>
</evidence>